<evidence type="ECO:0000256" key="6">
    <source>
        <dbReference type="ARBA" id="ARBA00023136"/>
    </source>
</evidence>
<dbReference type="AlphaFoldDB" id="A0A3Q8X772"/>
<keyword evidence="3" id="KW-1003">Cell membrane</keyword>
<protein>
    <submittedName>
        <fullName evidence="9">Carbohydrate ABC transporter permease</fullName>
    </submittedName>
</protein>
<dbReference type="KEGG" id="palb:EJC50_21010"/>
<evidence type="ECO:0000259" key="8">
    <source>
        <dbReference type="PROSITE" id="PS50928"/>
    </source>
</evidence>
<keyword evidence="6 7" id="KW-0472">Membrane</keyword>
<dbReference type="PANTHER" id="PTHR32243">
    <property type="entry name" value="MALTOSE TRANSPORT SYSTEM PERMEASE-RELATED"/>
    <property type="match status" value="1"/>
</dbReference>
<keyword evidence="2 7" id="KW-0813">Transport</keyword>
<sequence>MQNSTVKKKIQLLPAYVPLYAWLIFSVILFGWVILASLSSTRDIFTNSLLKSGVHFSNYVNLFKEQEIGRYFSNSVIYTVTACIGIILVAAPAAYILGRASFRGRGLANTMFMSALAIPSILISIPLFSIFVELKLTGSILTLILVYICTNVPFAVFFLTGFFSSVPKEFEESAAIDGCGPIRAFVLIILPVAQPGIVTLSIFNFLGVWNEYFFALIFSNDANSRTLALSLQSIVYGYANTGNYGGIFAACMIIFLPSFIVYLFVSKQIIAGLTVGAVKG</sequence>
<feature type="transmembrane region" description="Helical" evidence="7">
    <location>
        <begin position="244"/>
        <end position="265"/>
    </location>
</feature>
<evidence type="ECO:0000313" key="10">
    <source>
        <dbReference type="Proteomes" id="UP000272528"/>
    </source>
</evidence>
<evidence type="ECO:0000256" key="2">
    <source>
        <dbReference type="ARBA" id="ARBA00022448"/>
    </source>
</evidence>
<comment type="similarity">
    <text evidence="7">Belongs to the binding-protein-dependent transport system permease family.</text>
</comment>
<feature type="transmembrane region" description="Helical" evidence="7">
    <location>
        <begin position="76"/>
        <end position="98"/>
    </location>
</feature>
<evidence type="ECO:0000256" key="4">
    <source>
        <dbReference type="ARBA" id="ARBA00022692"/>
    </source>
</evidence>
<keyword evidence="10" id="KW-1185">Reference proteome</keyword>
<dbReference type="OrthoDB" id="187395at2"/>
<evidence type="ECO:0000313" key="9">
    <source>
        <dbReference type="EMBL" id="AZN41877.1"/>
    </source>
</evidence>
<feature type="domain" description="ABC transmembrane type-1" evidence="8">
    <location>
        <begin position="72"/>
        <end position="265"/>
    </location>
</feature>
<reference evidence="10" key="1">
    <citation type="submission" date="2018-12" db="EMBL/GenBank/DDBJ databases">
        <title>Genome sequence of Peanibacillus sp.</title>
        <authorList>
            <person name="Subramani G."/>
            <person name="Srinivasan S."/>
            <person name="Kim M.K."/>
        </authorList>
    </citation>
    <scope>NUCLEOTIDE SEQUENCE [LARGE SCALE GENOMIC DNA]</scope>
    <source>
        <strain evidence="10">18JY67-1</strain>
    </source>
</reference>
<dbReference type="PANTHER" id="PTHR32243:SF18">
    <property type="entry name" value="INNER MEMBRANE ABC TRANSPORTER PERMEASE PROTEIN YCJP"/>
    <property type="match status" value="1"/>
</dbReference>
<dbReference type="InterPro" id="IPR000515">
    <property type="entry name" value="MetI-like"/>
</dbReference>
<proteinExistence type="inferred from homology"/>
<evidence type="ECO:0000256" key="1">
    <source>
        <dbReference type="ARBA" id="ARBA00004651"/>
    </source>
</evidence>
<gene>
    <name evidence="9" type="ORF">EJC50_21010</name>
</gene>
<feature type="transmembrane region" description="Helical" evidence="7">
    <location>
        <begin position="110"/>
        <end position="132"/>
    </location>
</feature>
<keyword evidence="4 7" id="KW-0812">Transmembrane</keyword>
<dbReference type="Proteomes" id="UP000272528">
    <property type="component" value="Chromosome"/>
</dbReference>
<dbReference type="Pfam" id="PF00528">
    <property type="entry name" value="BPD_transp_1"/>
    <property type="match status" value="1"/>
</dbReference>
<dbReference type="PROSITE" id="PS50928">
    <property type="entry name" value="ABC_TM1"/>
    <property type="match status" value="1"/>
</dbReference>
<dbReference type="SUPFAM" id="SSF161098">
    <property type="entry name" value="MetI-like"/>
    <property type="match status" value="1"/>
</dbReference>
<name>A0A3Q8X772_9BACL</name>
<dbReference type="GO" id="GO:0055085">
    <property type="term" value="P:transmembrane transport"/>
    <property type="evidence" value="ECO:0007669"/>
    <property type="project" value="InterPro"/>
</dbReference>
<dbReference type="GO" id="GO:0005886">
    <property type="term" value="C:plasma membrane"/>
    <property type="evidence" value="ECO:0007669"/>
    <property type="project" value="UniProtKB-SubCell"/>
</dbReference>
<dbReference type="InterPro" id="IPR050901">
    <property type="entry name" value="BP-dep_ABC_trans_perm"/>
</dbReference>
<dbReference type="Gene3D" id="1.10.3720.10">
    <property type="entry name" value="MetI-like"/>
    <property type="match status" value="1"/>
</dbReference>
<comment type="subcellular location">
    <subcellularLocation>
        <location evidence="1 7">Cell membrane</location>
        <topology evidence="1 7">Multi-pass membrane protein</topology>
    </subcellularLocation>
</comment>
<dbReference type="InterPro" id="IPR035906">
    <property type="entry name" value="MetI-like_sf"/>
</dbReference>
<evidence type="ECO:0000256" key="7">
    <source>
        <dbReference type="RuleBase" id="RU363032"/>
    </source>
</evidence>
<evidence type="ECO:0000256" key="5">
    <source>
        <dbReference type="ARBA" id="ARBA00022989"/>
    </source>
</evidence>
<feature type="transmembrane region" description="Helical" evidence="7">
    <location>
        <begin position="184"/>
        <end position="206"/>
    </location>
</feature>
<organism evidence="9 10">
    <name type="scientific">Paenibacillus albus</name>
    <dbReference type="NCBI Taxonomy" id="2495582"/>
    <lineage>
        <taxon>Bacteria</taxon>
        <taxon>Bacillati</taxon>
        <taxon>Bacillota</taxon>
        <taxon>Bacilli</taxon>
        <taxon>Bacillales</taxon>
        <taxon>Paenibacillaceae</taxon>
        <taxon>Paenibacillus</taxon>
    </lineage>
</organism>
<dbReference type="RefSeq" id="WP_126017583.1">
    <property type="nucleotide sequence ID" value="NZ_CP034437.1"/>
</dbReference>
<feature type="transmembrane region" description="Helical" evidence="7">
    <location>
        <begin position="12"/>
        <end position="35"/>
    </location>
</feature>
<feature type="transmembrane region" description="Helical" evidence="7">
    <location>
        <begin position="138"/>
        <end position="163"/>
    </location>
</feature>
<dbReference type="EMBL" id="CP034437">
    <property type="protein sequence ID" value="AZN41877.1"/>
    <property type="molecule type" value="Genomic_DNA"/>
</dbReference>
<dbReference type="CDD" id="cd06261">
    <property type="entry name" value="TM_PBP2"/>
    <property type="match status" value="1"/>
</dbReference>
<accession>A0A3Q8X772</accession>
<keyword evidence="5 7" id="KW-1133">Transmembrane helix</keyword>
<evidence type="ECO:0000256" key="3">
    <source>
        <dbReference type="ARBA" id="ARBA00022475"/>
    </source>
</evidence>